<dbReference type="Gene3D" id="1.10.530.10">
    <property type="match status" value="1"/>
</dbReference>
<dbReference type="InterPro" id="IPR008258">
    <property type="entry name" value="Transglycosylase_SLT_dom_1"/>
</dbReference>
<accession>A0A2X0KJF4</accession>
<feature type="compositionally biased region" description="Low complexity" evidence="1">
    <location>
        <begin position="1"/>
        <end position="28"/>
    </location>
</feature>
<evidence type="ECO:0000313" key="3">
    <source>
        <dbReference type="EMBL" id="RAG87109.1"/>
    </source>
</evidence>
<dbReference type="InterPro" id="IPR023346">
    <property type="entry name" value="Lysozyme-like_dom_sf"/>
</dbReference>
<evidence type="ECO:0000259" key="2">
    <source>
        <dbReference type="Pfam" id="PF01464"/>
    </source>
</evidence>
<proteinExistence type="predicted"/>
<protein>
    <recommendedName>
        <fullName evidence="2">Transglycosylase SLT domain-containing protein</fullName>
    </recommendedName>
</protein>
<name>A0A2X0KJF4_9ACTN</name>
<sequence>MAEQLAKAAPAAAKPAPAKPAAPAAKPAPAKPAPAKPAAKTYPNNLDGWIAEARDILGAHGDKVPSAASIHARALTESSGNPHAENHWDGNQALYGGTFGLIQTIKPTFAQYSLPGHKDIFNPVDNIIAGVRYANDRYGSFETVAYGKQGY</sequence>
<feature type="region of interest" description="Disordered" evidence="1">
    <location>
        <begin position="1"/>
        <end position="42"/>
    </location>
</feature>
<dbReference type="EMBL" id="QKYN01000012">
    <property type="protein sequence ID" value="RAG87109.1"/>
    <property type="molecule type" value="Genomic_DNA"/>
</dbReference>
<dbReference type="SUPFAM" id="SSF53955">
    <property type="entry name" value="Lysozyme-like"/>
    <property type="match status" value="1"/>
</dbReference>
<evidence type="ECO:0000313" key="4">
    <source>
        <dbReference type="Proteomes" id="UP000248889"/>
    </source>
</evidence>
<dbReference type="Proteomes" id="UP000248889">
    <property type="component" value="Unassembled WGS sequence"/>
</dbReference>
<comment type="caution">
    <text evidence="3">The sequence shown here is derived from an EMBL/GenBank/DDBJ whole genome shotgun (WGS) entry which is preliminary data.</text>
</comment>
<dbReference type="AlphaFoldDB" id="A0A2X0KJF4"/>
<organism evidence="3 4">
    <name type="scientific">Streptacidiphilus pinicola</name>
    <dbReference type="NCBI Taxonomy" id="2219663"/>
    <lineage>
        <taxon>Bacteria</taxon>
        <taxon>Bacillati</taxon>
        <taxon>Actinomycetota</taxon>
        <taxon>Actinomycetes</taxon>
        <taxon>Kitasatosporales</taxon>
        <taxon>Streptomycetaceae</taxon>
        <taxon>Streptacidiphilus</taxon>
    </lineage>
</organism>
<dbReference type="Pfam" id="PF01464">
    <property type="entry name" value="SLT"/>
    <property type="match status" value="1"/>
</dbReference>
<gene>
    <name evidence="3" type="ORF">DN069_03065</name>
</gene>
<reference evidence="3 4" key="1">
    <citation type="submission" date="2018-06" db="EMBL/GenBank/DDBJ databases">
        <title>Streptacidiphilus pinicola sp. nov., isolated from pine grove soil.</title>
        <authorList>
            <person name="Roh S.G."/>
            <person name="Park S."/>
            <person name="Kim M.-K."/>
            <person name="Yun B.-R."/>
            <person name="Park J."/>
            <person name="Kim M.J."/>
            <person name="Kim Y.S."/>
            <person name="Kim S.B."/>
        </authorList>
    </citation>
    <scope>NUCLEOTIDE SEQUENCE [LARGE SCALE GENOMIC DNA]</scope>
    <source>
        <strain evidence="3 4">MMS16-CNU450</strain>
    </source>
</reference>
<feature type="domain" description="Transglycosylase SLT" evidence="2">
    <location>
        <begin position="73"/>
        <end position="142"/>
    </location>
</feature>
<evidence type="ECO:0000256" key="1">
    <source>
        <dbReference type="SAM" id="MobiDB-lite"/>
    </source>
</evidence>
<keyword evidence="4" id="KW-1185">Reference proteome</keyword>